<protein>
    <submittedName>
        <fullName evidence="1">Uncharacterized protein</fullName>
    </submittedName>
</protein>
<proteinExistence type="predicted"/>
<reference evidence="1 2" key="1">
    <citation type="submission" date="2016-11" db="EMBL/GenBank/DDBJ databases">
        <authorList>
            <person name="Jaros S."/>
            <person name="Januszkiewicz K."/>
            <person name="Wedrychowicz H."/>
        </authorList>
    </citation>
    <scope>NUCLEOTIDE SEQUENCE [LARGE SCALE GENOMIC DNA]</scope>
    <source>
        <strain evidence="1 2">DSM 44666</strain>
    </source>
</reference>
<evidence type="ECO:0000313" key="2">
    <source>
        <dbReference type="Proteomes" id="UP000184476"/>
    </source>
</evidence>
<organism evidence="1 2">
    <name type="scientific">Seinonella peptonophila</name>
    <dbReference type="NCBI Taxonomy" id="112248"/>
    <lineage>
        <taxon>Bacteria</taxon>
        <taxon>Bacillati</taxon>
        <taxon>Bacillota</taxon>
        <taxon>Bacilli</taxon>
        <taxon>Bacillales</taxon>
        <taxon>Thermoactinomycetaceae</taxon>
        <taxon>Seinonella</taxon>
    </lineage>
</organism>
<gene>
    <name evidence="1" type="ORF">SAMN05444392_11152</name>
</gene>
<dbReference type="AlphaFoldDB" id="A0A1M4ZYT9"/>
<dbReference type="STRING" id="112248.SAMN05444392_11152"/>
<accession>A0A1M4ZYT9</accession>
<name>A0A1M4ZYT9_9BACL</name>
<keyword evidence="2" id="KW-1185">Reference proteome</keyword>
<evidence type="ECO:0000313" key="1">
    <source>
        <dbReference type="EMBL" id="SHF23134.1"/>
    </source>
</evidence>
<dbReference type="EMBL" id="FQVL01000011">
    <property type="protein sequence ID" value="SHF23134.1"/>
    <property type="molecule type" value="Genomic_DNA"/>
</dbReference>
<dbReference type="Proteomes" id="UP000184476">
    <property type="component" value="Unassembled WGS sequence"/>
</dbReference>
<dbReference type="RefSeq" id="WP_073156310.1">
    <property type="nucleotide sequence ID" value="NZ_FQVL01000011.1"/>
</dbReference>
<sequence length="62" mass="7602">MEPSKNPLFETDRLREFNSYFNRIREAINLAYDDPVLIKESVERQLQEMEEIWFELEKHLLS</sequence>